<dbReference type="PIRSF" id="PIRSF000103">
    <property type="entry name" value="HIBADH"/>
    <property type="match status" value="1"/>
</dbReference>
<dbReference type="SUPFAM" id="SSF51735">
    <property type="entry name" value="NAD(P)-binding Rossmann-fold domains"/>
    <property type="match status" value="1"/>
</dbReference>
<proteinExistence type="inferred from homology"/>
<dbReference type="PANTHER" id="PTHR43060">
    <property type="entry name" value="3-HYDROXYISOBUTYRATE DEHYDROGENASE-LIKE 1, MITOCHONDRIAL-RELATED"/>
    <property type="match status" value="1"/>
</dbReference>
<dbReference type="InterPro" id="IPR013328">
    <property type="entry name" value="6PGD_dom2"/>
</dbReference>
<dbReference type="Proteomes" id="UP000238164">
    <property type="component" value="Chromosome 1"/>
</dbReference>
<evidence type="ECO:0000313" key="7">
    <source>
        <dbReference type="EMBL" id="SPD88381.1"/>
    </source>
</evidence>
<dbReference type="RefSeq" id="WP_158681261.1">
    <property type="nucleotide sequence ID" value="NZ_BAAAGO010000001.1"/>
</dbReference>
<dbReference type="PANTHER" id="PTHR43060:SF15">
    <property type="entry name" value="3-HYDROXYISOBUTYRATE DEHYDROGENASE-LIKE 1, MITOCHONDRIAL-RELATED"/>
    <property type="match status" value="1"/>
</dbReference>
<evidence type="ECO:0000256" key="2">
    <source>
        <dbReference type="ARBA" id="ARBA00023002"/>
    </source>
</evidence>
<dbReference type="AlphaFoldDB" id="A0A2N9JLB6"/>
<dbReference type="EMBL" id="LT985188">
    <property type="protein sequence ID" value="SPD88381.1"/>
    <property type="molecule type" value="Genomic_DNA"/>
</dbReference>
<dbReference type="Pfam" id="PF14833">
    <property type="entry name" value="NAD_binding_11"/>
    <property type="match status" value="1"/>
</dbReference>
<dbReference type="GO" id="GO:0016491">
    <property type="term" value="F:oxidoreductase activity"/>
    <property type="evidence" value="ECO:0007669"/>
    <property type="project" value="UniProtKB-KW"/>
</dbReference>
<comment type="similarity">
    <text evidence="1">Belongs to the HIBADH-related family.</text>
</comment>
<dbReference type="InterPro" id="IPR015815">
    <property type="entry name" value="HIBADH-related"/>
</dbReference>
<feature type="domain" description="6-phosphogluconate dehydrogenase NADP-binding" evidence="5">
    <location>
        <begin position="2"/>
        <end position="153"/>
    </location>
</feature>
<dbReference type="GO" id="GO:0050661">
    <property type="term" value="F:NADP binding"/>
    <property type="evidence" value="ECO:0007669"/>
    <property type="project" value="InterPro"/>
</dbReference>
<gene>
    <name evidence="7" type="ORF">MPLG2_3351</name>
</gene>
<keyword evidence="3" id="KW-0520">NAD</keyword>
<name>A0A2N9JLB6_9ACTN</name>
<dbReference type="KEGG" id="mgg:MPLG2_3351"/>
<dbReference type="InterPro" id="IPR006115">
    <property type="entry name" value="6PGDH_NADP-bd"/>
</dbReference>
<evidence type="ECO:0000256" key="1">
    <source>
        <dbReference type="ARBA" id="ARBA00009080"/>
    </source>
</evidence>
<dbReference type="Gene3D" id="3.40.50.720">
    <property type="entry name" value="NAD(P)-binding Rossmann-like Domain"/>
    <property type="match status" value="1"/>
</dbReference>
<reference evidence="7 8" key="1">
    <citation type="submission" date="2018-02" db="EMBL/GenBank/DDBJ databases">
        <authorList>
            <person name="Cohen D.B."/>
            <person name="Kent A.D."/>
        </authorList>
    </citation>
    <scope>NUCLEOTIDE SEQUENCE [LARGE SCALE GENOMIC DNA]</scope>
    <source>
        <strain evidence="7">1</strain>
    </source>
</reference>
<dbReference type="SUPFAM" id="SSF48179">
    <property type="entry name" value="6-phosphogluconate dehydrogenase C-terminal domain-like"/>
    <property type="match status" value="1"/>
</dbReference>
<organism evidence="7 8">
    <name type="scientific">Micropruina glycogenica</name>
    <dbReference type="NCBI Taxonomy" id="75385"/>
    <lineage>
        <taxon>Bacteria</taxon>
        <taxon>Bacillati</taxon>
        <taxon>Actinomycetota</taxon>
        <taxon>Actinomycetes</taxon>
        <taxon>Propionibacteriales</taxon>
        <taxon>Nocardioidaceae</taxon>
        <taxon>Micropruina</taxon>
    </lineage>
</organism>
<evidence type="ECO:0000259" key="6">
    <source>
        <dbReference type="Pfam" id="PF14833"/>
    </source>
</evidence>
<dbReference type="InterPro" id="IPR036291">
    <property type="entry name" value="NAD(P)-bd_dom_sf"/>
</dbReference>
<evidence type="ECO:0000256" key="4">
    <source>
        <dbReference type="PIRSR" id="PIRSR000103-1"/>
    </source>
</evidence>
<sequence length="278" mass="28466">MKVCVLGLGNMGLPVAINLSRAGHDVTGANIAPVPAASEAGVAVSTDATEALRDREVVFCLLPDLPYLEPMLPALLDGGATDLVVMSTISPSAVRGLAERLDGQVHVMDACMSGGVAKAEDGTMSIMCGADEAMFERVRPLLDVIGGTVELMGPIGAGAVTKACNQMVVAGTLVALAEATLVAKDNGLDAHHVLQVLGAGLAASELLDQKAAKLADEDFSPSGPAKFLVKDLTFATDSAGGRDLPSLQVSLDLFTGLTKAGLGDDDNSVVLQYLRQIS</sequence>
<protein>
    <submittedName>
        <fullName evidence="7">Putative oxidoreductase</fullName>
    </submittedName>
</protein>
<dbReference type="OrthoDB" id="3185659at2"/>
<dbReference type="InterPro" id="IPR029154">
    <property type="entry name" value="HIBADH-like_NADP-bd"/>
</dbReference>
<dbReference type="GO" id="GO:0051287">
    <property type="term" value="F:NAD binding"/>
    <property type="evidence" value="ECO:0007669"/>
    <property type="project" value="InterPro"/>
</dbReference>
<keyword evidence="2" id="KW-0560">Oxidoreductase</keyword>
<dbReference type="InterPro" id="IPR008927">
    <property type="entry name" value="6-PGluconate_DH-like_C_sf"/>
</dbReference>
<evidence type="ECO:0000259" key="5">
    <source>
        <dbReference type="Pfam" id="PF03446"/>
    </source>
</evidence>
<accession>A0A2N9JLB6</accession>
<dbReference type="Gene3D" id="1.10.1040.10">
    <property type="entry name" value="N-(1-d-carboxylethyl)-l-norvaline Dehydrogenase, domain 2"/>
    <property type="match status" value="1"/>
</dbReference>
<dbReference type="Pfam" id="PF03446">
    <property type="entry name" value="NAD_binding_2"/>
    <property type="match status" value="1"/>
</dbReference>
<evidence type="ECO:0000256" key="3">
    <source>
        <dbReference type="ARBA" id="ARBA00023027"/>
    </source>
</evidence>
<feature type="active site" evidence="4">
    <location>
        <position position="162"/>
    </location>
</feature>
<keyword evidence="8" id="KW-1185">Reference proteome</keyword>
<evidence type="ECO:0000313" key="8">
    <source>
        <dbReference type="Proteomes" id="UP000238164"/>
    </source>
</evidence>
<feature type="domain" description="3-hydroxyisobutyrate dehydrogenase-like NAD-binding" evidence="6">
    <location>
        <begin position="156"/>
        <end position="274"/>
    </location>
</feature>